<feature type="region of interest" description="Disordered" evidence="1">
    <location>
        <begin position="29"/>
        <end position="51"/>
    </location>
</feature>
<proteinExistence type="predicted"/>
<reference evidence="2 3" key="1">
    <citation type="journal article" date="2021" name="BMC Genomics">
        <title>Datura genome reveals duplications of psychoactive alkaloid biosynthetic genes and high mutation rate following tissue culture.</title>
        <authorList>
            <person name="Rajewski A."/>
            <person name="Carter-House D."/>
            <person name="Stajich J."/>
            <person name="Litt A."/>
        </authorList>
    </citation>
    <scope>NUCLEOTIDE SEQUENCE [LARGE SCALE GENOMIC DNA]</scope>
    <source>
        <strain evidence="2">AR-01</strain>
    </source>
</reference>
<evidence type="ECO:0000313" key="3">
    <source>
        <dbReference type="Proteomes" id="UP000823775"/>
    </source>
</evidence>
<organism evidence="2 3">
    <name type="scientific">Datura stramonium</name>
    <name type="common">Jimsonweed</name>
    <name type="synonym">Common thornapple</name>
    <dbReference type="NCBI Taxonomy" id="4076"/>
    <lineage>
        <taxon>Eukaryota</taxon>
        <taxon>Viridiplantae</taxon>
        <taxon>Streptophyta</taxon>
        <taxon>Embryophyta</taxon>
        <taxon>Tracheophyta</taxon>
        <taxon>Spermatophyta</taxon>
        <taxon>Magnoliopsida</taxon>
        <taxon>eudicotyledons</taxon>
        <taxon>Gunneridae</taxon>
        <taxon>Pentapetalae</taxon>
        <taxon>asterids</taxon>
        <taxon>lamiids</taxon>
        <taxon>Solanales</taxon>
        <taxon>Solanaceae</taxon>
        <taxon>Solanoideae</taxon>
        <taxon>Datureae</taxon>
        <taxon>Datura</taxon>
    </lineage>
</organism>
<comment type="caution">
    <text evidence="2">The sequence shown here is derived from an EMBL/GenBank/DDBJ whole genome shotgun (WGS) entry which is preliminary data.</text>
</comment>
<evidence type="ECO:0000256" key="1">
    <source>
        <dbReference type="SAM" id="MobiDB-lite"/>
    </source>
</evidence>
<protein>
    <submittedName>
        <fullName evidence="2">Uncharacterized protein</fullName>
    </submittedName>
</protein>
<dbReference type="EMBL" id="JACEIK010019914">
    <property type="protein sequence ID" value="MCE5166184.1"/>
    <property type="molecule type" value="Genomic_DNA"/>
</dbReference>
<name>A0ABS8Y4M8_DATST</name>
<dbReference type="Proteomes" id="UP000823775">
    <property type="component" value="Unassembled WGS sequence"/>
</dbReference>
<keyword evidence="3" id="KW-1185">Reference proteome</keyword>
<accession>A0ABS8Y4M8</accession>
<gene>
    <name evidence="2" type="ORF">HAX54_015505</name>
</gene>
<evidence type="ECO:0000313" key="2">
    <source>
        <dbReference type="EMBL" id="MCE5166184.1"/>
    </source>
</evidence>
<sequence length="88" mass="9809">MVVVKAATNEGQHCERNISDKLWGNLGVDGGGEAATNEDNNQRLNNRKERLPSAAKDGCILSEGDIPEEEPIKDPCRLNYKFYDRLYG</sequence>